<comment type="function">
    <text evidence="7">Catalyzes the N-acylation of UDP-3-O-acylglucosamine using 3-hydroxyacyl-ACP as the acyl donor. Is involved in the biosynthesis of lipid A, a phosphorylated glycolipid that anchors the lipopolysaccharide to the outer membrane of the cell.</text>
</comment>
<dbReference type="Pfam" id="PF25087">
    <property type="entry name" value="GMPPB_C"/>
    <property type="match status" value="1"/>
</dbReference>
<reference evidence="11" key="1">
    <citation type="submission" date="2018-06" db="EMBL/GenBank/DDBJ databases">
        <authorList>
            <consortium name="Pathogen Informatics"/>
            <person name="Doyle S."/>
        </authorList>
    </citation>
    <scope>NUCLEOTIDE SEQUENCE [LARGE SCALE GENOMIC DNA]</scope>
    <source>
        <strain evidence="11">NCTC11421</strain>
    </source>
</reference>
<evidence type="ECO:0000256" key="5">
    <source>
        <dbReference type="ARBA" id="ARBA00023098"/>
    </source>
</evidence>
<dbReference type="GO" id="GO:0016410">
    <property type="term" value="F:N-acyltransferase activity"/>
    <property type="evidence" value="ECO:0007669"/>
    <property type="project" value="InterPro"/>
</dbReference>
<dbReference type="EC" id="2.3.1.191" evidence="7"/>
<protein>
    <recommendedName>
        <fullName evidence="7">UDP-3-O-acylglucosamine N-acyltransferase</fullName>
        <ecNumber evidence="7">2.3.1.191</ecNumber>
    </recommendedName>
</protein>
<dbReference type="Pfam" id="PF00132">
    <property type="entry name" value="Hexapep"/>
    <property type="match status" value="1"/>
</dbReference>
<comment type="subunit">
    <text evidence="7">Homotrimer.</text>
</comment>
<evidence type="ECO:0000259" key="10">
    <source>
        <dbReference type="Pfam" id="PF25087"/>
    </source>
</evidence>
<name>A0A379B0V2_NEIGO</name>
<dbReference type="SUPFAM" id="SSF51161">
    <property type="entry name" value="Trimeric LpxA-like enzymes"/>
    <property type="match status" value="1"/>
</dbReference>
<feature type="compositionally biased region" description="Basic residues" evidence="8">
    <location>
        <begin position="362"/>
        <end position="374"/>
    </location>
</feature>
<evidence type="ECO:0000256" key="7">
    <source>
        <dbReference type="HAMAP-Rule" id="MF_00523"/>
    </source>
</evidence>
<dbReference type="UniPathway" id="UPA00973"/>
<comment type="similarity">
    <text evidence="7">Belongs to the transferase hexapeptide repeat family. LpxD subfamily.</text>
</comment>
<dbReference type="Gene3D" id="3.40.1390.10">
    <property type="entry name" value="MurE/MurF, N-terminal domain"/>
    <property type="match status" value="1"/>
</dbReference>
<keyword evidence="1 7" id="KW-0444">Lipid biosynthesis</keyword>
<dbReference type="GO" id="GO:0016020">
    <property type="term" value="C:membrane"/>
    <property type="evidence" value="ECO:0007669"/>
    <property type="project" value="GOC"/>
</dbReference>
<keyword evidence="5 7" id="KW-0443">Lipid metabolism</keyword>
<keyword evidence="6 7" id="KW-0012">Acyltransferase</keyword>
<evidence type="ECO:0000256" key="3">
    <source>
        <dbReference type="ARBA" id="ARBA00022679"/>
    </source>
</evidence>
<organism evidence="11">
    <name type="scientific">Neisseria gonorrhoeae</name>
    <dbReference type="NCBI Taxonomy" id="485"/>
    <lineage>
        <taxon>Bacteria</taxon>
        <taxon>Pseudomonadati</taxon>
        <taxon>Pseudomonadota</taxon>
        <taxon>Betaproteobacteria</taxon>
        <taxon>Neisseriales</taxon>
        <taxon>Neisseriaceae</taxon>
        <taxon>Neisseria</taxon>
    </lineage>
</organism>
<keyword evidence="2 7" id="KW-0441">Lipid A biosynthesis</keyword>
<keyword evidence="4 7" id="KW-0677">Repeat</keyword>
<dbReference type="HAMAP" id="MF_00523">
    <property type="entry name" value="LpxD"/>
    <property type="match status" value="1"/>
</dbReference>
<dbReference type="NCBIfam" id="TIGR01853">
    <property type="entry name" value="lipid_A_lpxD"/>
    <property type="match status" value="1"/>
</dbReference>
<comment type="pathway">
    <text evidence="7">Bacterial outer membrane biogenesis; LPS lipid A biosynthesis.</text>
</comment>
<dbReference type="GO" id="GO:0103118">
    <property type="term" value="F:UDP-3-O-[(3R)-3-hydroxyacyl]-glucosamine N-acyltransferase activity"/>
    <property type="evidence" value="ECO:0007669"/>
    <property type="project" value="UniProtKB-EC"/>
</dbReference>
<dbReference type="Gene3D" id="2.160.10.10">
    <property type="entry name" value="Hexapeptide repeat proteins"/>
    <property type="match status" value="1"/>
</dbReference>
<dbReference type="InterPro" id="IPR020573">
    <property type="entry name" value="UDP_GlcNAc_AcTrfase_non-rep"/>
</dbReference>
<dbReference type="CDD" id="cd03352">
    <property type="entry name" value="LbH_LpxD"/>
    <property type="match status" value="1"/>
</dbReference>
<feature type="domain" description="Mannose-1-phosphate guanyltransferase C-terminal" evidence="10">
    <location>
        <begin position="104"/>
        <end position="183"/>
    </location>
</feature>
<dbReference type="Pfam" id="PF04613">
    <property type="entry name" value="LpxD"/>
    <property type="match status" value="1"/>
</dbReference>
<accession>A0A379B0V2</accession>
<feature type="compositionally biased region" description="Basic residues" evidence="8">
    <location>
        <begin position="399"/>
        <end position="408"/>
    </location>
</feature>
<evidence type="ECO:0000313" key="11">
    <source>
        <dbReference type="EMBL" id="SUB32166.1"/>
    </source>
</evidence>
<evidence type="ECO:0000259" key="9">
    <source>
        <dbReference type="Pfam" id="PF04613"/>
    </source>
</evidence>
<dbReference type="InterPro" id="IPR056729">
    <property type="entry name" value="GMPPB_C"/>
</dbReference>
<evidence type="ECO:0000256" key="6">
    <source>
        <dbReference type="ARBA" id="ARBA00023315"/>
    </source>
</evidence>
<dbReference type="EMBL" id="UGRI01000002">
    <property type="protein sequence ID" value="SUB32166.1"/>
    <property type="molecule type" value="Genomic_DNA"/>
</dbReference>
<dbReference type="InterPro" id="IPR018357">
    <property type="entry name" value="Hexapep_transf_CS"/>
</dbReference>
<feature type="region of interest" description="Disordered" evidence="8">
    <location>
        <begin position="339"/>
        <end position="471"/>
    </location>
</feature>
<evidence type="ECO:0000256" key="1">
    <source>
        <dbReference type="ARBA" id="ARBA00022516"/>
    </source>
</evidence>
<dbReference type="GO" id="GO:0009245">
    <property type="term" value="P:lipid A biosynthetic process"/>
    <property type="evidence" value="ECO:0007669"/>
    <property type="project" value="UniProtKB-UniRule"/>
</dbReference>
<feature type="compositionally biased region" description="Basic residues" evidence="8">
    <location>
        <begin position="443"/>
        <end position="457"/>
    </location>
</feature>
<dbReference type="InterPro" id="IPR007691">
    <property type="entry name" value="LpxD"/>
</dbReference>
<dbReference type="PROSITE" id="PS00101">
    <property type="entry name" value="HEXAPEP_TRANSFERASES"/>
    <property type="match status" value="1"/>
</dbReference>
<proteinExistence type="inferred from homology"/>
<dbReference type="PANTHER" id="PTHR43378">
    <property type="entry name" value="UDP-3-O-ACYLGLUCOSAMINE N-ACYLTRANSFERASE"/>
    <property type="match status" value="1"/>
</dbReference>
<dbReference type="InterPro" id="IPR011004">
    <property type="entry name" value="Trimer_LpxA-like_sf"/>
</dbReference>
<comment type="catalytic activity">
    <reaction evidence="7">
        <text>a UDP-3-O-[(3R)-3-hydroxyacyl]-alpha-D-glucosamine + a (3R)-hydroxyacyl-[ACP] = a UDP-2-N,3-O-bis[(3R)-3-hydroxyacyl]-alpha-D-glucosamine + holo-[ACP] + H(+)</text>
        <dbReference type="Rhea" id="RHEA:53836"/>
        <dbReference type="Rhea" id="RHEA-COMP:9685"/>
        <dbReference type="Rhea" id="RHEA-COMP:9945"/>
        <dbReference type="ChEBI" id="CHEBI:15378"/>
        <dbReference type="ChEBI" id="CHEBI:64479"/>
        <dbReference type="ChEBI" id="CHEBI:78827"/>
        <dbReference type="ChEBI" id="CHEBI:137740"/>
        <dbReference type="ChEBI" id="CHEBI:137748"/>
        <dbReference type="EC" id="2.3.1.191"/>
    </reaction>
</comment>
<sequence>MIPATCTLSQITARLGGEWRGEDISVTAVRPLADAQAEHISFLANPKYKAEVHDSSAGAIIVSAKAADGFEGRNLIVADDPYLYFAKVARLFSPVVKARGGIHPTAVVEPGATVPASCEIGANAYIGANTVLGEGCRILANAVVQHDCKLGDEVVLHPNAVVYYGCTLGRHVEIHSGAVIGADGFGLAFAGDSWFKIPQTGAVTLGDDVEIGSNTNIDRGAMSDTTVGNGTKIDNQVQIGHNCKIGSHTVIAAKTGISGSVTIGSYCIIGGGVGTVGHIEIADKTTIGGGTSVTHSITESGKHLAGIFPMSEHKEWARNAVYIHRLSEMNKRLKRWNSSFQTAKTRNKSKPTLFKEYDRHGRTTPHRSQRHPKTHPPPLPVSPARPHHRLRADENPDRHQKRNHKRTPIPRPFPRPARYARRTHHRSDGAGVRHVGDFERRRAQGKRIFLLRRHRRSPFQTPSHPRRPTRL</sequence>
<feature type="active site" description="Proton acceptor" evidence="7">
    <location>
        <position position="241"/>
    </location>
</feature>
<dbReference type="AlphaFoldDB" id="A0A379B0V2"/>
<evidence type="ECO:0000256" key="2">
    <source>
        <dbReference type="ARBA" id="ARBA00022556"/>
    </source>
</evidence>
<keyword evidence="3 7" id="KW-0808">Transferase</keyword>
<evidence type="ECO:0000256" key="8">
    <source>
        <dbReference type="SAM" id="MobiDB-lite"/>
    </source>
</evidence>
<dbReference type="NCBIfam" id="NF002060">
    <property type="entry name" value="PRK00892.1"/>
    <property type="match status" value="1"/>
</dbReference>
<evidence type="ECO:0000256" key="4">
    <source>
        <dbReference type="ARBA" id="ARBA00022737"/>
    </source>
</evidence>
<feature type="domain" description="UDP-3-O-[3-hydroxymyristoyl] glucosamine N-acyltransferase non-repeat region" evidence="9">
    <location>
        <begin position="23"/>
        <end position="91"/>
    </location>
</feature>
<dbReference type="InterPro" id="IPR001451">
    <property type="entry name" value="Hexapep"/>
</dbReference>
<gene>
    <name evidence="7 11" type="primary">lpxD</name>
    <name evidence="11" type="ORF">NCTC11421_03596</name>
</gene>
<dbReference type="PANTHER" id="PTHR43378:SF2">
    <property type="entry name" value="UDP-3-O-ACYLGLUCOSAMINE N-ACYLTRANSFERASE 1, MITOCHONDRIAL-RELATED"/>
    <property type="match status" value="1"/>
</dbReference>